<name>A0ABV4Q5P1_9ACTN</name>
<dbReference type="PANTHER" id="PTHR12147:SF26">
    <property type="entry name" value="PEPTIDASE M28 DOMAIN-CONTAINING PROTEIN"/>
    <property type="match status" value="1"/>
</dbReference>
<dbReference type="RefSeq" id="WP_371947298.1">
    <property type="nucleotide sequence ID" value="NZ_JAXCEI010000001.1"/>
</dbReference>
<dbReference type="SUPFAM" id="SSF53187">
    <property type="entry name" value="Zn-dependent exopeptidases"/>
    <property type="match status" value="1"/>
</dbReference>
<dbReference type="InterPro" id="IPR045175">
    <property type="entry name" value="M28_fam"/>
</dbReference>
<dbReference type="PANTHER" id="PTHR12147">
    <property type="entry name" value="METALLOPEPTIDASE M28 FAMILY MEMBER"/>
    <property type="match status" value="1"/>
</dbReference>
<feature type="domain" description="Peptidase M28" evidence="1">
    <location>
        <begin position="201"/>
        <end position="399"/>
    </location>
</feature>
<evidence type="ECO:0000259" key="1">
    <source>
        <dbReference type="Pfam" id="PF04389"/>
    </source>
</evidence>
<protein>
    <submittedName>
        <fullName evidence="2">M28 family metallopeptidase</fullName>
    </submittedName>
</protein>
<dbReference type="Proteomes" id="UP001569963">
    <property type="component" value="Unassembled WGS sequence"/>
</dbReference>
<dbReference type="EMBL" id="JAXCEI010000001">
    <property type="protein sequence ID" value="MFA1537972.1"/>
    <property type="molecule type" value="Genomic_DNA"/>
</dbReference>
<organism evidence="2 3">
    <name type="scientific">Actinomadura monticuli</name>
    <dbReference type="NCBI Taxonomy" id="3097367"/>
    <lineage>
        <taxon>Bacteria</taxon>
        <taxon>Bacillati</taxon>
        <taxon>Actinomycetota</taxon>
        <taxon>Actinomycetes</taxon>
        <taxon>Streptosporangiales</taxon>
        <taxon>Thermomonosporaceae</taxon>
        <taxon>Actinomadura</taxon>
    </lineage>
</organism>
<dbReference type="Gene3D" id="3.40.630.10">
    <property type="entry name" value="Zn peptidases"/>
    <property type="match status" value="1"/>
</dbReference>
<dbReference type="Pfam" id="PF04389">
    <property type="entry name" value="Peptidase_M28"/>
    <property type="match status" value="1"/>
</dbReference>
<proteinExistence type="predicted"/>
<evidence type="ECO:0000313" key="2">
    <source>
        <dbReference type="EMBL" id="MFA1537972.1"/>
    </source>
</evidence>
<comment type="caution">
    <text evidence="2">The sequence shown here is derived from an EMBL/GenBank/DDBJ whole genome shotgun (WGS) entry which is preliminary data.</text>
</comment>
<keyword evidence="3" id="KW-1185">Reference proteome</keyword>
<sequence length="410" mass="42870">MMRTGVAHPPAGLDAARSAPPEVDWARLGDAVLYWADDGAPWTALRGGDLVLDEGDALAPDADVMLVTQVGRVFQREHPDVPVLLDKGRYLVIALDAEHPARLRPHAEVCYRVEPLRPGTVVFRDAAPAAREPDPEVRDLADEVSAGAYREVLAELVGFGTRHSLSAGFRAAAAAMAERLRGLGYLVREAPITVGDGRSVNIVAERLAPTRLPREVVVVTAHLDSINLAGGPGAPAPGADDNGSGAAGLLEVARVLAGLDARNDLRLILFGGEEEGLFGSVQYVAGLDAGARLDIGAVVNMDMIAALNTPEPTVLLEGAEVSQGLIDELAAAAATYTSLNVQTSLHPFNSDHVPFIDAAVPAVLTIEGADGANEHVHTAGDTLDNVDDRLASEIVRMNVATAATALLAEP</sequence>
<evidence type="ECO:0000313" key="3">
    <source>
        <dbReference type="Proteomes" id="UP001569963"/>
    </source>
</evidence>
<reference evidence="2 3" key="1">
    <citation type="submission" date="2023-11" db="EMBL/GenBank/DDBJ databases">
        <title>Actinomadura monticuli sp. nov., isolated from volcanic ash.</title>
        <authorList>
            <person name="Lee S.D."/>
            <person name="Yang H."/>
            <person name="Kim I.S."/>
        </authorList>
    </citation>
    <scope>NUCLEOTIDE SEQUENCE [LARGE SCALE GENOMIC DNA]</scope>
    <source>
        <strain evidence="2 3">DLS-62</strain>
    </source>
</reference>
<accession>A0ABV4Q5P1</accession>
<dbReference type="InterPro" id="IPR007484">
    <property type="entry name" value="Peptidase_M28"/>
</dbReference>
<gene>
    <name evidence="2" type="ORF">SM611_03435</name>
</gene>